<dbReference type="Pfam" id="PF12974">
    <property type="entry name" value="Phosphonate-bd"/>
    <property type="match status" value="1"/>
</dbReference>
<name>A0A1J5SFU5_9ZZZZ</name>
<dbReference type="PANTHER" id="PTHR35841">
    <property type="entry name" value="PHOSPHONATES-BINDING PERIPLASMIC PROTEIN"/>
    <property type="match status" value="1"/>
</dbReference>
<dbReference type="Gene3D" id="3.40.190.10">
    <property type="entry name" value="Periplasmic binding protein-like II"/>
    <property type="match status" value="2"/>
</dbReference>
<sequence length="306" mass="33788">MNRHLSRLLSTCLALLLAGLALSGCSDRAPLGTKDNPIKLFFTPSVEAKTMQDQSEIIREYLEAHTPYKFQVAIPASYVAVVESFGTKRADVAVLNTFGYLLANEKYGVQARLKVIRYGLSSYRSQIIVRADRGINSIKDLQGKRFAFVDPVSASGYLLPYKYLHDHGVTLGDTVFAQKHDNVVTMVYQGQVDAGATFYSPPENGHIEDARRLVLSQFPDVAQKVKILALTDEIPNDPVAFRKGLPEEMKRTIANALVTFVHTPAGRRAFTALYDVTDLTPATDADYDSVRNLLKLVGKSASDMVK</sequence>
<accession>A0A1J5SFU5</accession>
<dbReference type="InterPro" id="IPR005770">
    <property type="entry name" value="PhnD"/>
</dbReference>
<dbReference type="GO" id="GO:0043190">
    <property type="term" value="C:ATP-binding cassette (ABC) transporter complex"/>
    <property type="evidence" value="ECO:0007669"/>
    <property type="project" value="InterPro"/>
</dbReference>
<proteinExistence type="predicted"/>
<dbReference type="SUPFAM" id="SSF53850">
    <property type="entry name" value="Periplasmic binding protein-like II"/>
    <property type="match status" value="1"/>
</dbReference>
<dbReference type="EMBL" id="MLJW01000038">
    <property type="protein sequence ID" value="OIR07287.1"/>
    <property type="molecule type" value="Genomic_DNA"/>
</dbReference>
<organism evidence="2">
    <name type="scientific">mine drainage metagenome</name>
    <dbReference type="NCBI Taxonomy" id="410659"/>
    <lineage>
        <taxon>unclassified sequences</taxon>
        <taxon>metagenomes</taxon>
        <taxon>ecological metagenomes</taxon>
    </lineage>
</organism>
<keyword evidence="1" id="KW-0732">Signal</keyword>
<evidence type="ECO:0000313" key="2">
    <source>
        <dbReference type="EMBL" id="OIR07287.1"/>
    </source>
</evidence>
<dbReference type="CDD" id="cd01071">
    <property type="entry name" value="PBP2_PhnD_like"/>
    <property type="match status" value="1"/>
</dbReference>
<dbReference type="GO" id="GO:0055085">
    <property type="term" value="P:transmembrane transport"/>
    <property type="evidence" value="ECO:0007669"/>
    <property type="project" value="InterPro"/>
</dbReference>
<evidence type="ECO:0000256" key="1">
    <source>
        <dbReference type="ARBA" id="ARBA00022729"/>
    </source>
</evidence>
<comment type="caution">
    <text evidence="2">The sequence shown here is derived from an EMBL/GenBank/DDBJ whole genome shotgun (WGS) entry which is preliminary data.</text>
</comment>
<dbReference type="PROSITE" id="PS51257">
    <property type="entry name" value="PROKAR_LIPOPROTEIN"/>
    <property type="match status" value="1"/>
</dbReference>
<dbReference type="NCBIfam" id="TIGR01098">
    <property type="entry name" value="3A0109s03R"/>
    <property type="match status" value="1"/>
</dbReference>
<gene>
    <name evidence="2" type="primary">phnD_5</name>
    <name evidence="2" type="ORF">GALL_105430</name>
</gene>
<protein>
    <submittedName>
        <fullName evidence="2">Phosphate-import protein PhnD</fullName>
    </submittedName>
</protein>
<dbReference type="PANTHER" id="PTHR35841:SF1">
    <property type="entry name" value="PHOSPHONATES-BINDING PERIPLASMIC PROTEIN"/>
    <property type="match status" value="1"/>
</dbReference>
<dbReference type="AlphaFoldDB" id="A0A1J5SFU5"/>
<reference evidence="2" key="1">
    <citation type="submission" date="2016-10" db="EMBL/GenBank/DDBJ databases">
        <title>Sequence of Gallionella enrichment culture.</title>
        <authorList>
            <person name="Poehlein A."/>
            <person name="Muehling M."/>
            <person name="Daniel R."/>
        </authorList>
    </citation>
    <scope>NUCLEOTIDE SEQUENCE</scope>
</reference>